<keyword evidence="6" id="KW-1015">Disulfide bond</keyword>
<dbReference type="Pfam" id="PF08205">
    <property type="entry name" value="C2-set_2"/>
    <property type="match status" value="1"/>
</dbReference>
<dbReference type="GeneTree" id="ENSGT00390000014496"/>
<dbReference type="SUPFAM" id="SSF48726">
    <property type="entry name" value="Immunoglobulin"/>
    <property type="match status" value="2"/>
</dbReference>
<reference evidence="12" key="3">
    <citation type="journal article" date="2014" name="Nature">
        <title>Elephant shark genome provides unique insights into gnathostome evolution.</title>
        <authorList>
            <consortium name="International Elephant Shark Genome Sequencing Consortium"/>
            <person name="Venkatesh B."/>
            <person name="Lee A.P."/>
            <person name="Ravi V."/>
            <person name="Maurya A.K."/>
            <person name="Lian M.M."/>
            <person name="Swann J.B."/>
            <person name="Ohta Y."/>
            <person name="Flajnik M.F."/>
            <person name="Sutoh Y."/>
            <person name="Kasahara M."/>
            <person name="Hoon S."/>
            <person name="Gangu V."/>
            <person name="Roy S.W."/>
            <person name="Irimia M."/>
            <person name="Korzh V."/>
            <person name="Kondrychyn I."/>
            <person name="Lim Z.W."/>
            <person name="Tay B.H."/>
            <person name="Tohari S."/>
            <person name="Kong K.W."/>
            <person name="Ho S."/>
            <person name="Lorente-Galdos B."/>
            <person name="Quilez J."/>
            <person name="Marques-Bonet T."/>
            <person name="Raney B.J."/>
            <person name="Ingham P.W."/>
            <person name="Tay A."/>
            <person name="Hillier L.W."/>
            <person name="Minx P."/>
            <person name="Boehm T."/>
            <person name="Wilson R.K."/>
            <person name="Brenner S."/>
            <person name="Warren W.C."/>
        </authorList>
    </citation>
    <scope>NUCLEOTIDE SEQUENCE [LARGE SCALE GENOMIC DNA]</scope>
</reference>
<feature type="domain" description="Ig-like" evidence="10">
    <location>
        <begin position="100"/>
        <end position="182"/>
    </location>
</feature>
<dbReference type="Pfam" id="PF07686">
    <property type="entry name" value="V-set"/>
    <property type="match status" value="1"/>
</dbReference>
<dbReference type="GO" id="GO:0009897">
    <property type="term" value="C:external side of plasma membrane"/>
    <property type="evidence" value="ECO:0007669"/>
    <property type="project" value="TreeGrafter"/>
</dbReference>
<reference evidence="12" key="2">
    <citation type="journal article" date="2007" name="PLoS Biol.">
        <title>Survey sequencing and comparative analysis of the elephant shark (Callorhinchus milii) genome.</title>
        <authorList>
            <person name="Venkatesh B."/>
            <person name="Kirkness E.F."/>
            <person name="Loh Y.H."/>
            <person name="Halpern A.L."/>
            <person name="Lee A.P."/>
            <person name="Johnson J."/>
            <person name="Dandona N."/>
            <person name="Viswanathan L.D."/>
            <person name="Tay A."/>
            <person name="Venter J.C."/>
            <person name="Strausberg R.L."/>
            <person name="Brenner S."/>
        </authorList>
    </citation>
    <scope>NUCLEOTIDE SEQUENCE [LARGE SCALE GENOMIC DNA]</scope>
</reference>
<reference evidence="12" key="1">
    <citation type="journal article" date="2006" name="Science">
        <title>Ancient noncoding elements conserved in the human genome.</title>
        <authorList>
            <person name="Venkatesh B."/>
            <person name="Kirkness E.F."/>
            <person name="Loh Y.H."/>
            <person name="Halpern A.L."/>
            <person name="Lee A.P."/>
            <person name="Johnson J."/>
            <person name="Dandona N."/>
            <person name="Viswanathan L.D."/>
            <person name="Tay A."/>
            <person name="Venter J.C."/>
            <person name="Strausberg R.L."/>
            <person name="Brenner S."/>
        </authorList>
    </citation>
    <scope>NUCLEOTIDE SEQUENCE [LARGE SCALE GENOMIC DNA]</scope>
</reference>
<evidence type="ECO:0000256" key="5">
    <source>
        <dbReference type="ARBA" id="ARBA00023136"/>
    </source>
</evidence>
<dbReference type="Ensembl" id="ENSCMIT00000012245.1">
    <property type="protein sequence ID" value="ENSCMIP00000011958.1"/>
    <property type="gene ID" value="ENSCMIG00000006171.1"/>
</dbReference>
<comment type="subcellular location">
    <subcellularLocation>
        <location evidence="1">Membrane</location>
        <topology evidence="1">Single-pass membrane protein</topology>
    </subcellularLocation>
</comment>
<dbReference type="Gene3D" id="2.60.40.10">
    <property type="entry name" value="Immunoglobulins"/>
    <property type="match status" value="2"/>
</dbReference>
<evidence type="ECO:0000256" key="1">
    <source>
        <dbReference type="ARBA" id="ARBA00004167"/>
    </source>
</evidence>
<sequence>CPVLYKCNFVVVVVIVAVVIHHYRRAGVRNNKKNLIFSIIQTYNNTRVTTPNTTCNAPSKDFYLQIESVDVTDEGEYKCDIATRKGNFQKIFSLTVIVPPNISISCENNSNGTKTAVCTASNGKPKGNITWQPTNEENIISTVENSNSTVTVQSKYIITDTSNYKGHLTCIVTHPKISIGLSLGNTCVNPILSALVYNVHFTFVFLYTLYFTFTVKSTDYGEHKQKQQ</sequence>
<keyword evidence="8" id="KW-0325">Glycoprotein</keyword>
<accession>A0A4W3H575</accession>
<evidence type="ECO:0000259" key="10">
    <source>
        <dbReference type="PROSITE" id="PS50835"/>
    </source>
</evidence>
<evidence type="ECO:0000256" key="3">
    <source>
        <dbReference type="ARBA" id="ARBA00022692"/>
    </source>
</evidence>
<dbReference type="InterPro" id="IPR013783">
    <property type="entry name" value="Ig-like_fold"/>
</dbReference>
<evidence type="ECO:0000256" key="8">
    <source>
        <dbReference type="ARBA" id="ARBA00023180"/>
    </source>
</evidence>
<evidence type="ECO:0000256" key="6">
    <source>
        <dbReference type="ARBA" id="ARBA00023157"/>
    </source>
</evidence>
<dbReference type="InterPro" id="IPR013162">
    <property type="entry name" value="CD80_C2-set"/>
</dbReference>
<organism evidence="11 12">
    <name type="scientific">Callorhinchus milii</name>
    <name type="common">Ghost shark</name>
    <dbReference type="NCBI Taxonomy" id="7868"/>
    <lineage>
        <taxon>Eukaryota</taxon>
        <taxon>Metazoa</taxon>
        <taxon>Chordata</taxon>
        <taxon>Craniata</taxon>
        <taxon>Vertebrata</taxon>
        <taxon>Chondrichthyes</taxon>
        <taxon>Holocephali</taxon>
        <taxon>Chimaeriformes</taxon>
        <taxon>Callorhinchidae</taxon>
        <taxon>Callorhinchus</taxon>
    </lineage>
</organism>
<dbReference type="InterPro" id="IPR036179">
    <property type="entry name" value="Ig-like_dom_sf"/>
</dbReference>
<evidence type="ECO:0000256" key="2">
    <source>
        <dbReference type="ARBA" id="ARBA00008215"/>
    </source>
</evidence>
<evidence type="ECO:0000256" key="4">
    <source>
        <dbReference type="ARBA" id="ARBA00022989"/>
    </source>
</evidence>
<dbReference type="GO" id="GO:0150077">
    <property type="term" value="P:regulation of neuroinflammatory response"/>
    <property type="evidence" value="ECO:0007669"/>
    <property type="project" value="InterPro"/>
</dbReference>
<dbReference type="PANTHER" id="PTHR21462">
    <property type="entry name" value="CELL SURFACE GLYCOPROTEIN OX2 RECEPTOR PRECURSOR"/>
    <property type="match status" value="1"/>
</dbReference>
<protein>
    <recommendedName>
        <fullName evidence="10">Ig-like domain-containing protein</fullName>
    </recommendedName>
</protein>
<keyword evidence="5 9" id="KW-0472">Membrane</keyword>
<keyword evidence="12" id="KW-1185">Reference proteome</keyword>
<dbReference type="PANTHER" id="PTHR21462:SF2">
    <property type="entry name" value="CELL SURFACE GLYCOPROTEIN CD200 RECEPTOR 2"/>
    <property type="match status" value="1"/>
</dbReference>
<dbReference type="InterPro" id="IPR040012">
    <property type="entry name" value="CD200R"/>
</dbReference>
<dbReference type="InterPro" id="IPR007110">
    <property type="entry name" value="Ig-like_dom"/>
</dbReference>
<feature type="transmembrane region" description="Helical" evidence="9">
    <location>
        <begin position="195"/>
        <end position="215"/>
    </location>
</feature>
<dbReference type="PROSITE" id="PS50835">
    <property type="entry name" value="IG_LIKE"/>
    <property type="match status" value="1"/>
</dbReference>
<comment type="similarity">
    <text evidence="2">Belongs to the CD200R family.</text>
</comment>
<dbReference type="GO" id="GO:0038023">
    <property type="term" value="F:signaling receptor activity"/>
    <property type="evidence" value="ECO:0007669"/>
    <property type="project" value="InterPro"/>
</dbReference>
<reference evidence="11" key="4">
    <citation type="submission" date="2025-08" db="UniProtKB">
        <authorList>
            <consortium name="Ensembl"/>
        </authorList>
    </citation>
    <scope>IDENTIFICATION</scope>
</reference>
<evidence type="ECO:0000313" key="11">
    <source>
        <dbReference type="Ensembl" id="ENSCMIP00000011958.1"/>
    </source>
</evidence>
<evidence type="ECO:0000313" key="12">
    <source>
        <dbReference type="Proteomes" id="UP000314986"/>
    </source>
</evidence>
<keyword evidence="4 9" id="KW-1133">Transmembrane helix</keyword>
<name>A0A4W3H575_CALMI</name>
<evidence type="ECO:0000256" key="9">
    <source>
        <dbReference type="SAM" id="Phobius"/>
    </source>
</evidence>
<dbReference type="AlphaFoldDB" id="A0A4W3H575"/>
<dbReference type="Proteomes" id="UP000314986">
    <property type="component" value="Unassembled WGS sequence"/>
</dbReference>
<reference evidence="11" key="5">
    <citation type="submission" date="2025-09" db="UniProtKB">
        <authorList>
            <consortium name="Ensembl"/>
        </authorList>
    </citation>
    <scope>IDENTIFICATION</scope>
</reference>
<evidence type="ECO:0000256" key="7">
    <source>
        <dbReference type="ARBA" id="ARBA00023170"/>
    </source>
</evidence>
<keyword evidence="7" id="KW-0675">Receptor</keyword>
<keyword evidence="3 9" id="KW-0812">Transmembrane</keyword>
<proteinExistence type="inferred from homology"/>
<dbReference type="InterPro" id="IPR013106">
    <property type="entry name" value="Ig_V-set"/>
</dbReference>